<keyword evidence="2" id="KW-0472">Membrane</keyword>
<keyword evidence="2" id="KW-0812">Transmembrane</keyword>
<feature type="transmembrane region" description="Helical" evidence="2">
    <location>
        <begin position="58"/>
        <end position="84"/>
    </location>
</feature>
<keyword evidence="2" id="KW-1133">Transmembrane helix</keyword>
<evidence type="ECO:0000256" key="1">
    <source>
        <dbReference type="SAM" id="MobiDB-lite"/>
    </source>
</evidence>
<feature type="region of interest" description="Disordered" evidence="1">
    <location>
        <begin position="1"/>
        <end position="25"/>
    </location>
</feature>
<feature type="transmembrane region" description="Helical" evidence="2">
    <location>
        <begin position="104"/>
        <end position="127"/>
    </location>
</feature>
<gene>
    <name evidence="3" type="ORF">Ga0074812_102392</name>
</gene>
<dbReference type="Proteomes" id="UP000198802">
    <property type="component" value="Unassembled WGS sequence"/>
</dbReference>
<dbReference type="AlphaFoldDB" id="A0A0S4QGM3"/>
<keyword evidence="4" id="KW-1185">Reference proteome</keyword>
<dbReference type="RefSeq" id="WP_091271749.1">
    <property type="nucleotide sequence ID" value="NZ_FAOZ01000002.1"/>
</dbReference>
<evidence type="ECO:0008006" key="5">
    <source>
        <dbReference type="Google" id="ProtNLM"/>
    </source>
</evidence>
<sequence length="169" mass="17686">MSERPDHDPASAPGSGPRWAGHHETQPAYPDRLAARFIRRGEATGQASPPGRRAGRGAVALGALALVTSLAVVGGVLGIAAIVVGMRARAEARRDGAGGGAGTIGLALGALSLLIAFTIASGMWVFYERHGDDLHQYQECRRVARSDAELEDCSRRFSDAVRTDPTSKG</sequence>
<organism evidence="3 4">
    <name type="scientific">Parafrankia irregularis</name>
    <dbReference type="NCBI Taxonomy" id="795642"/>
    <lineage>
        <taxon>Bacteria</taxon>
        <taxon>Bacillati</taxon>
        <taxon>Actinomycetota</taxon>
        <taxon>Actinomycetes</taxon>
        <taxon>Frankiales</taxon>
        <taxon>Frankiaceae</taxon>
        <taxon>Parafrankia</taxon>
    </lineage>
</organism>
<evidence type="ECO:0000313" key="4">
    <source>
        <dbReference type="Proteomes" id="UP000198802"/>
    </source>
</evidence>
<proteinExistence type="predicted"/>
<dbReference type="EMBL" id="FAOZ01000002">
    <property type="protein sequence ID" value="CUU54382.1"/>
    <property type="molecule type" value="Genomic_DNA"/>
</dbReference>
<reference evidence="4" key="1">
    <citation type="submission" date="2015-11" db="EMBL/GenBank/DDBJ databases">
        <authorList>
            <person name="Varghese N."/>
        </authorList>
    </citation>
    <scope>NUCLEOTIDE SEQUENCE [LARGE SCALE GENOMIC DNA]</scope>
    <source>
        <strain evidence="4">DSM 45899</strain>
    </source>
</reference>
<evidence type="ECO:0000313" key="3">
    <source>
        <dbReference type="EMBL" id="CUU54382.1"/>
    </source>
</evidence>
<accession>A0A0S4QGM3</accession>
<name>A0A0S4QGM3_9ACTN</name>
<protein>
    <recommendedName>
        <fullName evidence="5">DUF4190 domain-containing protein</fullName>
    </recommendedName>
</protein>
<evidence type="ECO:0000256" key="2">
    <source>
        <dbReference type="SAM" id="Phobius"/>
    </source>
</evidence>